<dbReference type="EMBL" id="CP036429">
    <property type="protein sequence ID" value="QDV39546.1"/>
    <property type="molecule type" value="Genomic_DNA"/>
</dbReference>
<dbReference type="KEGG" id="tpla:ElP_74850"/>
<dbReference type="AlphaFoldDB" id="A0A518HFH4"/>
<geneLocation type="plasmid" evidence="3">
    <name>pElP_3</name>
</geneLocation>
<sequence>MQKRKVSITKPLIPPGPWPIFYDERYDPAKEGGEAGGSGADRGGTATPIVYEPSAAEQRRGFPLEYVMASAGLYADDDGYVLGLDMIETYDGETEVEVTFQKFNSADQPIDDNGETRPDFDARVGREIARQTDIMEAYRVFPQWYQEEYGVTLQQQFERQNRNREAFGNHNFIHD</sequence>
<dbReference type="EMBL" id="CP036429">
    <property type="protein sequence ID" value="QDV39516.1"/>
    <property type="molecule type" value="Genomic_DNA"/>
</dbReference>
<geneLocation type="plasmid" evidence="4">
    <name>pelp_3</name>
</geneLocation>
<protein>
    <submittedName>
        <fullName evidence="3">Uncharacterized protein</fullName>
    </submittedName>
</protein>
<evidence type="ECO:0000313" key="3">
    <source>
        <dbReference type="EMBL" id="QDV39546.1"/>
    </source>
</evidence>
<dbReference type="KEGG" id="tpla:ElP_75170"/>
<evidence type="ECO:0000256" key="1">
    <source>
        <dbReference type="SAM" id="MobiDB-lite"/>
    </source>
</evidence>
<evidence type="ECO:0000313" key="2">
    <source>
        <dbReference type="EMBL" id="QDV39516.1"/>
    </source>
</evidence>
<keyword evidence="4" id="KW-1185">Reference proteome</keyword>
<keyword evidence="3" id="KW-0614">Plasmid</keyword>
<gene>
    <name evidence="2" type="ORF">ElP_74850</name>
    <name evidence="3" type="ORF">ElP_75170</name>
</gene>
<dbReference type="RefSeq" id="WP_145279711.1">
    <property type="nucleotide sequence ID" value="NZ_CP036429.1"/>
</dbReference>
<feature type="region of interest" description="Disordered" evidence="1">
    <location>
        <begin position="25"/>
        <end position="47"/>
    </location>
</feature>
<accession>A0A518HFH4</accession>
<reference evidence="3 4" key="1">
    <citation type="submission" date="2019-02" db="EMBL/GenBank/DDBJ databases">
        <title>Deep-cultivation of Planctomycetes and their phenomic and genomic characterization uncovers novel biology.</title>
        <authorList>
            <person name="Wiegand S."/>
            <person name="Jogler M."/>
            <person name="Boedeker C."/>
            <person name="Pinto D."/>
            <person name="Vollmers J."/>
            <person name="Rivas-Marin E."/>
            <person name="Kohn T."/>
            <person name="Peeters S.H."/>
            <person name="Heuer A."/>
            <person name="Rast P."/>
            <person name="Oberbeckmann S."/>
            <person name="Bunk B."/>
            <person name="Jeske O."/>
            <person name="Meyerdierks A."/>
            <person name="Storesund J.E."/>
            <person name="Kallscheuer N."/>
            <person name="Luecker S."/>
            <person name="Lage O.M."/>
            <person name="Pohl T."/>
            <person name="Merkel B.J."/>
            <person name="Hornburger P."/>
            <person name="Mueller R.-W."/>
            <person name="Bruemmer F."/>
            <person name="Labrenz M."/>
            <person name="Spormann A.M."/>
            <person name="Op den Camp H."/>
            <person name="Overmann J."/>
            <person name="Amann R."/>
            <person name="Jetten M.S.M."/>
            <person name="Mascher T."/>
            <person name="Medema M.H."/>
            <person name="Devos D.P."/>
            <person name="Kaster A.-K."/>
            <person name="Ovreas L."/>
            <person name="Rohde M."/>
            <person name="Galperin M.Y."/>
            <person name="Jogler C."/>
        </authorList>
    </citation>
    <scope>NUCLEOTIDE SEQUENCE [LARGE SCALE GENOMIC DNA]</scope>
    <source>
        <strain evidence="3 4">ElP</strain>
        <plasmid evidence="4">pelp_3</plasmid>
        <plasmid evidence="3">pElP_3</plasmid>
    </source>
</reference>
<proteinExistence type="predicted"/>
<dbReference type="Proteomes" id="UP000317835">
    <property type="component" value="Plasmid pElP_3"/>
</dbReference>
<name>A0A518HFH4_9BACT</name>
<evidence type="ECO:0000313" key="4">
    <source>
        <dbReference type="Proteomes" id="UP000317835"/>
    </source>
</evidence>
<organism evidence="3 4">
    <name type="scientific">Tautonia plasticadhaerens</name>
    <dbReference type="NCBI Taxonomy" id="2527974"/>
    <lineage>
        <taxon>Bacteria</taxon>
        <taxon>Pseudomonadati</taxon>
        <taxon>Planctomycetota</taxon>
        <taxon>Planctomycetia</taxon>
        <taxon>Isosphaerales</taxon>
        <taxon>Isosphaeraceae</taxon>
        <taxon>Tautonia</taxon>
    </lineage>
</organism>